<sequence length="946" mass="104137">MIGEYVQQQLQSTGGPYTIDNGSSGSFLSYPFHLVSPTRQSPRVSELNSFGPTANYGSTSDVCLTQSNPDYKLVVHRDPQTNCCQPSTNDPTLQQDYTFQHSVLLANRPYKSPPFVPEYGGSIAAETNESDIFSAGPVNIYNRTMSSSDKSRRVTDTDDSNTKLSTFRRIHQFDQYAQLAQSTPLQTLVNQLVATRDCQPHDNGSDPQTLSSNLPRDSLITYNNELPKMIHGHSNHPVSQNYEHGTTELAISKATPNFDEQQLSQYLKETYSILPAGQTEQTYGYSVPYGVESSSNWASLIPEDVRSVEYNCNGSTKHASNVSHCADLNGFSPSPEHCFISSDRTNVSHSTPFDDPSNDVRTQLLSQQSHLLTSPPYPPKHQGQQTLQQQHRTSGETPTTLDSSSTSSAASRSSSLLGEGLSRSAESCGSTPQSLNQEVRKHFPSFRTKQPQFSDATSNLAIHTYSAVTVSQIASTTASVYQSEFRVNQPNDLSAPPKDTCTKPDQNELEQKTPKKNGTNNEKRTRTRSNPPRDVKLRDKKRLKPSSLNTDVPTVETTGPCLSLRDVGGKDLGHLGTDDSDSDSFLGSYSDQDTDDVKEEHVIVPGSHGQCLLWACKACKKKTMQVDRRKAATMRERRRLRKVNEAFETLKRRTCANPNQRMPKVEILRNAIDYIENLEEMLQHNGVLPIGTSPLSAALGLSSLVQNDGSANANDSRLPSVHSRSHVPVNSKATGKQKANRSRAAENMIAVGVSGTSELSNDMLRLRQAPDNSECDAMDSANKTAPHRCGSDFRKEEQASNVSVAPTYPNVLSQQETKTVSFANAYQSSAWDVCSNYAVLESGKNSIKSVSANMGPKKAEFKKNDKGNSSYVMMGGLQQNDIPDSKYESRLIVSGSTDFHPKTIRSISAMLIRCSHKNQALLRRHRWSNNGSSLTHCRIVNSTLDG</sequence>
<feature type="compositionally biased region" description="Polar residues" evidence="4">
    <location>
        <begin position="546"/>
        <end position="557"/>
    </location>
</feature>
<dbReference type="InterPro" id="IPR002546">
    <property type="entry name" value="MyoD_N"/>
</dbReference>
<gene>
    <name evidence="6" type="ORF">CLF_100742</name>
</gene>
<feature type="region of interest" description="Disordered" evidence="4">
    <location>
        <begin position="487"/>
        <end position="561"/>
    </location>
</feature>
<dbReference type="GO" id="GO:0000978">
    <property type="term" value="F:RNA polymerase II cis-regulatory region sequence-specific DNA binding"/>
    <property type="evidence" value="ECO:0007669"/>
    <property type="project" value="TreeGrafter"/>
</dbReference>
<feature type="compositionally biased region" description="Low complexity" evidence="4">
    <location>
        <begin position="403"/>
        <end position="427"/>
    </location>
</feature>
<feature type="domain" description="BHLH" evidence="5">
    <location>
        <begin position="627"/>
        <end position="678"/>
    </location>
</feature>
<dbReference type="SMART" id="SM00353">
    <property type="entry name" value="HLH"/>
    <property type="match status" value="1"/>
</dbReference>
<comment type="subcellular location">
    <subcellularLocation>
        <location evidence="1">Nucleus</location>
    </subcellularLocation>
</comment>
<organism evidence="6 7">
    <name type="scientific">Clonorchis sinensis</name>
    <name type="common">Chinese liver fluke</name>
    <dbReference type="NCBI Taxonomy" id="79923"/>
    <lineage>
        <taxon>Eukaryota</taxon>
        <taxon>Metazoa</taxon>
        <taxon>Spiralia</taxon>
        <taxon>Lophotrochozoa</taxon>
        <taxon>Platyhelminthes</taxon>
        <taxon>Trematoda</taxon>
        <taxon>Digenea</taxon>
        <taxon>Opisthorchiida</taxon>
        <taxon>Opisthorchiata</taxon>
        <taxon>Opisthorchiidae</taxon>
        <taxon>Clonorchis</taxon>
    </lineage>
</organism>
<evidence type="ECO:0000259" key="5">
    <source>
        <dbReference type="PROSITE" id="PS50888"/>
    </source>
</evidence>
<dbReference type="InterPro" id="IPR036638">
    <property type="entry name" value="HLH_DNA-bd_sf"/>
</dbReference>
<dbReference type="Pfam" id="PF01586">
    <property type="entry name" value="Basic"/>
    <property type="match status" value="1"/>
</dbReference>
<dbReference type="PROSITE" id="PS50888">
    <property type="entry name" value="BHLH"/>
    <property type="match status" value="1"/>
</dbReference>
<proteinExistence type="predicted"/>
<dbReference type="GO" id="GO:0045663">
    <property type="term" value="P:positive regulation of myoblast differentiation"/>
    <property type="evidence" value="ECO:0007669"/>
    <property type="project" value="TreeGrafter"/>
</dbReference>
<feature type="compositionally biased region" description="Basic and acidic residues" evidence="4">
    <location>
        <begin position="500"/>
        <end position="513"/>
    </location>
</feature>
<keyword evidence="2" id="KW-0238">DNA-binding</keyword>
<feature type="region of interest" description="Disordered" evidence="4">
    <location>
        <begin position="710"/>
        <end position="742"/>
    </location>
</feature>
<name>G7Y452_CLOSI</name>
<dbReference type="InterPro" id="IPR011598">
    <property type="entry name" value="bHLH_dom"/>
</dbReference>
<dbReference type="GO" id="GO:0046983">
    <property type="term" value="F:protein dimerization activity"/>
    <property type="evidence" value="ECO:0007669"/>
    <property type="project" value="InterPro"/>
</dbReference>
<evidence type="ECO:0000313" key="7">
    <source>
        <dbReference type="Proteomes" id="UP000008909"/>
    </source>
</evidence>
<dbReference type="GO" id="GO:0007517">
    <property type="term" value="P:muscle organ development"/>
    <property type="evidence" value="ECO:0007669"/>
    <property type="project" value="InterPro"/>
</dbReference>
<dbReference type="AlphaFoldDB" id="G7Y452"/>
<dbReference type="Proteomes" id="UP000008909">
    <property type="component" value="Unassembled WGS sequence"/>
</dbReference>
<protein>
    <submittedName>
        <fullName evidence="6">Transcription factor SUM-1</fullName>
    </submittedName>
</protein>
<dbReference type="GO" id="GO:0000981">
    <property type="term" value="F:DNA-binding transcription factor activity, RNA polymerase II-specific"/>
    <property type="evidence" value="ECO:0007669"/>
    <property type="project" value="TreeGrafter"/>
</dbReference>
<dbReference type="FunFam" id="4.10.280.10:FF:000005">
    <property type="entry name" value="Myogenic factor"/>
    <property type="match status" value="1"/>
</dbReference>
<dbReference type="Pfam" id="PF00010">
    <property type="entry name" value="HLH"/>
    <property type="match status" value="1"/>
</dbReference>
<feature type="compositionally biased region" description="Polar residues" evidence="4">
    <location>
        <begin position="391"/>
        <end position="402"/>
    </location>
</feature>
<dbReference type="PANTHER" id="PTHR11534">
    <property type="entry name" value="MYOGENIC FACTOR"/>
    <property type="match status" value="1"/>
</dbReference>
<reference evidence="6" key="1">
    <citation type="journal article" date="2011" name="Genome Biol.">
        <title>The draft genome of the carcinogenic human liver fluke Clonorchis sinensis.</title>
        <authorList>
            <person name="Wang X."/>
            <person name="Chen W."/>
            <person name="Huang Y."/>
            <person name="Sun J."/>
            <person name="Men J."/>
            <person name="Liu H."/>
            <person name="Luo F."/>
            <person name="Guo L."/>
            <person name="Lv X."/>
            <person name="Deng C."/>
            <person name="Zhou C."/>
            <person name="Fan Y."/>
            <person name="Li X."/>
            <person name="Huang L."/>
            <person name="Hu Y."/>
            <person name="Liang C."/>
            <person name="Hu X."/>
            <person name="Xu J."/>
            <person name="Yu X."/>
        </authorList>
    </citation>
    <scope>NUCLEOTIDE SEQUENCE [LARGE SCALE GENOMIC DNA]</scope>
    <source>
        <strain evidence="6">Henan</strain>
    </source>
</reference>
<dbReference type="SUPFAM" id="SSF47459">
    <property type="entry name" value="HLH, helix-loop-helix DNA-binding domain"/>
    <property type="match status" value="1"/>
</dbReference>
<dbReference type="PANTHER" id="PTHR11534:SF9">
    <property type="entry name" value="MYOGENIC-DETERMINATION PROTEIN"/>
    <property type="match status" value="1"/>
</dbReference>
<dbReference type="CDD" id="cd19699">
    <property type="entry name" value="bHLH_TS_dMYOD_like"/>
    <property type="match status" value="1"/>
</dbReference>
<dbReference type="GO" id="GO:0005634">
    <property type="term" value="C:nucleus"/>
    <property type="evidence" value="ECO:0007669"/>
    <property type="project" value="UniProtKB-SubCell"/>
</dbReference>
<evidence type="ECO:0000313" key="6">
    <source>
        <dbReference type="EMBL" id="GAA47738.1"/>
    </source>
</evidence>
<keyword evidence="7" id="KW-1185">Reference proteome</keyword>
<evidence type="ECO:0000256" key="1">
    <source>
        <dbReference type="ARBA" id="ARBA00004123"/>
    </source>
</evidence>
<evidence type="ECO:0000256" key="2">
    <source>
        <dbReference type="ARBA" id="ARBA00023125"/>
    </source>
</evidence>
<feature type="region of interest" description="Disordered" evidence="4">
    <location>
        <begin position="773"/>
        <end position="794"/>
    </location>
</feature>
<evidence type="ECO:0000256" key="4">
    <source>
        <dbReference type="SAM" id="MobiDB-lite"/>
    </source>
</evidence>
<dbReference type="Gene3D" id="4.10.280.10">
    <property type="entry name" value="Helix-loop-helix DNA-binding domain"/>
    <property type="match status" value="1"/>
</dbReference>
<feature type="compositionally biased region" description="Polar residues" evidence="4">
    <location>
        <begin position="428"/>
        <end position="437"/>
    </location>
</feature>
<feature type="region of interest" description="Disordered" evidence="4">
    <location>
        <begin position="371"/>
        <end position="437"/>
    </location>
</feature>
<accession>G7Y452</accession>
<dbReference type="InterPro" id="IPR039704">
    <property type="entry name" value="Myogenic_factor"/>
</dbReference>
<dbReference type="SMART" id="SM00520">
    <property type="entry name" value="BASIC"/>
    <property type="match status" value="1"/>
</dbReference>
<dbReference type="EMBL" id="DF142852">
    <property type="protein sequence ID" value="GAA47738.1"/>
    <property type="molecule type" value="Genomic_DNA"/>
</dbReference>
<reference key="2">
    <citation type="submission" date="2011-10" db="EMBL/GenBank/DDBJ databases">
        <title>The genome and transcriptome sequence of Clonorchis sinensis provide insights into the carcinogenic liver fluke.</title>
        <authorList>
            <person name="Wang X."/>
            <person name="Huang Y."/>
            <person name="Chen W."/>
            <person name="Liu H."/>
            <person name="Guo L."/>
            <person name="Chen Y."/>
            <person name="Luo F."/>
            <person name="Zhou W."/>
            <person name="Sun J."/>
            <person name="Mao Q."/>
            <person name="Liang P."/>
            <person name="Zhou C."/>
            <person name="Tian Y."/>
            <person name="Men J."/>
            <person name="Lv X."/>
            <person name="Huang L."/>
            <person name="Zhou J."/>
            <person name="Hu Y."/>
            <person name="Li R."/>
            <person name="Zhang F."/>
            <person name="Lei H."/>
            <person name="Li X."/>
            <person name="Hu X."/>
            <person name="Liang C."/>
            <person name="Xu J."/>
            <person name="Wu Z."/>
            <person name="Yu X."/>
        </authorList>
    </citation>
    <scope>NUCLEOTIDE SEQUENCE</scope>
    <source>
        <strain>Henan</strain>
    </source>
</reference>
<evidence type="ECO:0000256" key="3">
    <source>
        <dbReference type="ARBA" id="ARBA00023242"/>
    </source>
</evidence>
<keyword evidence="3" id="KW-0539">Nucleus</keyword>